<dbReference type="AlphaFoldDB" id="A0A3D9KZ25"/>
<dbReference type="EMBL" id="QREG01000018">
    <property type="protein sequence ID" value="RED95290.1"/>
    <property type="molecule type" value="Genomic_DNA"/>
</dbReference>
<dbReference type="RefSeq" id="WP_115869371.1">
    <property type="nucleotide sequence ID" value="NZ_QREG01000018.1"/>
</dbReference>
<reference evidence="1 2" key="1">
    <citation type="submission" date="2018-07" db="EMBL/GenBank/DDBJ databases">
        <title>Genomic Encyclopedia of Type Strains, Phase IV (KMG-IV): sequencing the most valuable type-strain genomes for metagenomic binning, comparative biology and taxonomic classification.</title>
        <authorList>
            <person name="Goeker M."/>
        </authorList>
    </citation>
    <scope>NUCLEOTIDE SEQUENCE [LARGE SCALE GENOMIC DNA]</scope>
    <source>
        <strain evidence="1 2">DSM 4134</strain>
    </source>
</reference>
<comment type="caution">
    <text evidence="1">The sequence shown here is derived from an EMBL/GenBank/DDBJ whole genome shotgun (WGS) entry which is preliminary data.</text>
</comment>
<keyword evidence="2" id="KW-1185">Reference proteome</keyword>
<evidence type="ECO:0000313" key="1">
    <source>
        <dbReference type="EMBL" id="RED95290.1"/>
    </source>
</evidence>
<dbReference type="Proteomes" id="UP000256779">
    <property type="component" value="Unassembled WGS sequence"/>
</dbReference>
<protein>
    <recommendedName>
        <fullName evidence="3">PIN domain-containing protein</fullName>
    </recommendedName>
</protein>
<sequence length="159" mass="18384">MKHSVLLDTSFFIRLLNENDSLHSNALGYFKYFLEQDIILKCSTISIAEYCVRGSIDELPWRNLQVVPFNVEHGVKAGEFAKIIFSEKNRLNLSNRNIIPNDSKLFAQADVEDPITHFVTSDEECLKIHQILKLNTNARFDIINIRTPFNETYGMLNFD</sequence>
<accession>A0A3D9KZ25</accession>
<dbReference type="Gene3D" id="3.40.50.1010">
    <property type="entry name" value="5'-nuclease"/>
    <property type="match status" value="1"/>
</dbReference>
<dbReference type="OrthoDB" id="959930at2"/>
<evidence type="ECO:0008006" key="3">
    <source>
        <dbReference type="Google" id="ProtNLM"/>
    </source>
</evidence>
<proteinExistence type="predicted"/>
<organism evidence="1 2">
    <name type="scientific">Marinoscillum furvescens DSM 4134</name>
    <dbReference type="NCBI Taxonomy" id="1122208"/>
    <lineage>
        <taxon>Bacteria</taxon>
        <taxon>Pseudomonadati</taxon>
        <taxon>Bacteroidota</taxon>
        <taxon>Cytophagia</taxon>
        <taxon>Cytophagales</taxon>
        <taxon>Reichenbachiellaceae</taxon>
        <taxon>Marinoscillum</taxon>
    </lineage>
</organism>
<evidence type="ECO:0000313" key="2">
    <source>
        <dbReference type="Proteomes" id="UP000256779"/>
    </source>
</evidence>
<name>A0A3D9KZ25_MARFU</name>
<dbReference type="SUPFAM" id="SSF88723">
    <property type="entry name" value="PIN domain-like"/>
    <property type="match status" value="1"/>
</dbReference>
<dbReference type="InterPro" id="IPR029060">
    <property type="entry name" value="PIN-like_dom_sf"/>
</dbReference>
<gene>
    <name evidence="1" type="ORF">C7460_11867</name>
</gene>